<sequence>MRRRQVPRFEVIRRDDPRDFFAWRLPVGGGADMLSDAEVERLRALPESVLLDLLERTERAAVELRSLSAQLRSRWRTGVACPVCGGFVWGRSDKRYCSGACRQRAHAERRRSDLYGY</sequence>
<reference evidence="1 2" key="1">
    <citation type="journal article" date="2019" name="Int. J. Syst. Evol. Microbiol.">
        <title>The Global Catalogue of Microorganisms (GCM) 10K type strain sequencing project: providing services to taxonomists for standard genome sequencing and annotation.</title>
        <authorList>
            <consortium name="The Broad Institute Genomics Platform"/>
            <consortium name="The Broad Institute Genome Sequencing Center for Infectious Disease"/>
            <person name="Wu L."/>
            <person name="Ma J."/>
        </authorList>
    </citation>
    <scope>NUCLEOTIDE SEQUENCE [LARGE SCALE GENOMIC DNA]</scope>
    <source>
        <strain evidence="1 2">JCM 15575</strain>
    </source>
</reference>
<keyword evidence="2" id="KW-1185">Reference proteome</keyword>
<accession>A0ABN2GVY8</accession>
<evidence type="ECO:0000313" key="1">
    <source>
        <dbReference type="EMBL" id="GAA1677508.1"/>
    </source>
</evidence>
<dbReference type="EMBL" id="BAAAPK010000001">
    <property type="protein sequence ID" value="GAA1677508.1"/>
    <property type="molecule type" value="Genomic_DNA"/>
</dbReference>
<evidence type="ECO:0000313" key="2">
    <source>
        <dbReference type="Proteomes" id="UP001500596"/>
    </source>
</evidence>
<comment type="caution">
    <text evidence="1">The sequence shown here is derived from an EMBL/GenBank/DDBJ whole genome shotgun (WGS) entry which is preliminary data.</text>
</comment>
<protein>
    <submittedName>
        <fullName evidence="1">Uncharacterized protein</fullName>
    </submittedName>
</protein>
<proteinExistence type="predicted"/>
<organism evidence="1 2">
    <name type="scientific">Microbacterium lacus</name>
    <dbReference type="NCBI Taxonomy" id="415217"/>
    <lineage>
        <taxon>Bacteria</taxon>
        <taxon>Bacillati</taxon>
        <taxon>Actinomycetota</taxon>
        <taxon>Actinomycetes</taxon>
        <taxon>Micrococcales</taxon>
        <taxon>Microbacteriaceae</taxon>
        <taxon>Microbacterium</taxon>
    </lineage>
</organism>
<dbReference type="Proteomes" id="UP001500596">
    <property type="component" value="Unassembled WGS sequence"/>
</dbReference>
<gene>
    <name evidence="1" type="ORF">GCM10009807_21790</name>
</gene>
<name>A0ABN2GVY8_9MICO</name>